<evidence type="ECO:0000313" key="15">
    <source>
        <dbReference type="Proteomes" id="UP000051820"/>
    </source>
</evidence>
<dbReference type="GO" id="GO:0015252">
    <property type="term" value="F:proton channel activity"/>
    <property type="evidence" value="ECO:0007669"/>
    <property type="project" value="InterPro"/>
</dbReference>
<keyword evidence="6" id="KW-0631">Potassium channel</keyword>
<evidence type="ECO:0000256" key="1">
    <source>
        <dbReference type="ARBA" id="ARBA00004141"/>
    </source>
</evidence>
<name>A0A0R1W330_9LACO</name>
<keyword evidence="7" id="KW-0630">Potassium</keyword>
<keyword evidence="8 13" id="KW-1133">Transmembrane helix</keyword>
<feature type="transmembrane region" description="Helical" evidence="13">
    <location>
        <begin position="12"/>
        <end position="31"/>
    </location>
</feature>
<evidence type="ECO:0000256" key="4">
    <source>
        <dbReference type="ARBA" id="ARBA00022538"/>
    </source>
</evidence>
<comment type="subcellular location">
    <subcellularLocation>
        <location evidence="1">Membrane</location>
        <topology evidence="1">Multi-pass membrane protein</topology>
    </subcellularLocation>
</comment>
<dbReference type="PANTHER" id="PTHR31462">
    <property type="entry name" value="ENDOSOMAL/LYSOSOMAL POTASSIUM CHANNEL TMEM175"/>
    <property type="match status" value="1"/>
</dbReference>
<evidence type="ECO:0000256" key="7">
    <source>
        <dbReference type="ARBA" id="ARBA00022958"/>
    </source>
</evidence>
<dbReference type="Pfam" id="PF06736">
    <property type="entry name" value="TMEM175"/>
    <property type="match status" value="1"/>
</dbReference>
<evidence type="ECO:0000256" key="2">
    <source>
        <dbReference type="ARBA" id="ARBA00006920"/>
    </source>
</evidence>
<dbReference type="GO" id="GO:0005267">
    <property type="term" value="F:potassium channel activity"/>
    <property type="evidence" value="ECO:0007669"/>
    <property type="project" value="UniProtKB-KW"/>
</dbReference>
<keyword evidence="15" id="KW-1185">Reference proteome</keyword>
<feature type="transmembrane region" description="Helical" evidence="13">
    <location>
        <begin position="73"/>
        <end position="99"/>
    </location>
</feature>
<feature type="transmembrane region" description="Helical" evidence="13">
    <location>
        <begin position="148"/>
        <end position="181"/>
    </location>
</feature>
<dbReference type="EMBL" id="AZGF01000012">
    <property type="protein sequence ID" value="KRM11973.1"/>
    <property type="molecule type" value="Genomic_DNA"/>
</dbReference>
<keyword evidence="10 13" id="KW-0472">Membrane</keyword>
<evidence type="ECO:0000256" key="11">
    <source>
        <dbReference type="ARBA" id="ARBA00023303"/>
    </source>
</evidence>
<dbReference type="STRING" id="1423807.FD16_GL000341"/>
<dbReference type="PANTHER" id="PTHR31462:SF5">
    <property type="entry name" value="ENDOSOMAL_LYSOSOMAL PROTON CHANNEL TMEM175"/>
    <property type="match status" value="1"/>
</dbReference>
<evidence type="ECO:0000256" key="5">
    <source>
        <dbReference type="ARBA" id="ARBA00022692"/>
    </source>
</evidence>
<evidence type="ECO:0000256" key="9">
    <source>
        <dbReference type="ARBA" id="ARBA00023065"/>
    </source>
</evidence>
<keyword evidence="5 13" id="KW-0812">Transmembrane</keyword>
<gene>
    <name evidence="14" type="ORF">FD16_GL000341</name>
</gene>
<comment type="catalytic activity">
    <reaction evidence="12">
        <text>K(+)(in) = K(+)(out)</text>
        <dbReference type="Rhea" id="RHEA:29463"/>
        <dbReference type="ChEBI" id="CHEBI:29103"/>
    </reaction>
</comment>
<feature type="transmembrane region" description="Helical" evidence="13">
    <location>
        <begin position="105"/>
        <end position="127"/>
    </location>
</feature>
<proteinExistence type="inferred from homology"/>
<evidence type="ECO:0000256" key="3">
    <source>
        <dbReference type="ARBA" id="ARBA00022448"/>
    </source>
</evidence>
<dbReference type="PATRIC" id="fig|1423807.3.peg.345"/>
<evidence type="ECO:0000313" key="14">
    <source>
        <dbReference type="EMBL" id="KRM11973.1"/>
    </source>
</evidence>
<keyword evidence="4" id="KW-0633">Potassium transport</keyword>
<organism evidence="14 15">
    <name type="scientific">Paucilactobacillus suebicus DSM 5007 = KCTC 3549</name>
    <dbReference type="NCBI Taxonomy" id="1423807"/>
    <lineage>
        <taxon>Bacteria</taxon>
        <taxon>Bacillati</taxon>
        <taxon>Bacillota</taxon>
        <taxon>Bacilli</taxon>
        <taxon>Lactobacillales</taxon>
        <taxon>Lactobacillaceae</taxon>
        <taxon>Paucilactobacillus</taxon>
    </lineage>
</organism>
<comment type="similarity">
    <text evidence="2">Belongs to the TMEM175 family.</text>
</comment>
<sequence length="187" mass="20779">MMAMNKGRLEAFTDAILAIIMTIMVLELHVPDGFTLKAVSHELIPILAYVISFVGLTNLWATHHFLFEALHKVSYGVFIVNMILLLWVSMVPVITAWVATYPDKFLPQVCYIAVIFGWAVLLLLLEAMAKKADPAYPNKALATKEMAIMLVIMVIGAGLSLFLPYVALTTGVIVIGIYLIFPYKEFS</sequence>
<dbReference type="OrthoDB" id="7626281at2"/>
<dbReference type="Proteomes" id="UP000051820">
    <property type="component" value="Unassembled WGS sequence"/>
</dbReference>
<evidence type="ECO:0000256" key="12">
    <source>
        <dbReference type="ARBA" id="ARBA00034430"/>
    </source>
</evidence>
<evidence type="ECO:0000256" key="10">
    <source>
        <dbReference type="ARBA" id="ARBA00023136"/>
    </source>
</evidence>
<dbReference type="InterPro" id="IPR010617">
    <property type="entry name" value="TMEM175-like"/>
</dbReference>
<comment type="caution">
    <text evidence="14">The sequence shown here is derived from an EMBL/GenBank/DDBJ whole genome shotgun (WGS) entry which is preliminary data.</text>
</comment>
<dbReference type="GO" id="GO:0016020">
    <property type="term" value="C:membrane"/>
    <property type="evidence" value="ECO:0007669"/>
    <property type="project" value="UniProtKB-SubCell"/>
</dbReference>
<dbReference type="AlphaFoldDB" id="A0A0R1W330"/>
<keyword evidence="9" id="KW-0406">Ion transport</keyword>
<keyword evidence="3" id="KW-0813">Transport</keyword>
<evidence type="ECO:0000256" key="6">
    <source>
        <dbReference type="ARBA" id="ARBA00022826"/>
    </source>
</evidence>
<reference evidence="14 15" key="1">
    <citation type="journal article" date="2015" name="Genome Announc.">
        <title>Expanding the biotechnology potential of lactobacilli through comparative genomics of 213 strains and associated genera.</title>
        <authorList>
            <person name="Sun Z."/>
            <person name="Harris H.M."/>
            <person name="McCann A."/>
            <person name="Guo C."/>
            <person name="Argimon S."/>
            <person name="Zhang W."/>
            <person name="Yang X."/>
            <person name="Jeffery I.B."/>
            <person name="Cooney J.C."/>
            <person name="Kagawa T.F."/>
            <person name="Liu W."/>
            <person name="Song Y."/>
            <person name="Salvetti E."/>
            <person name="Wrobel A."/>
            <person name="Rasinkangas P."/>
            <person name="Parkhill J."/>
            <person name="Rea M.C."/>
            <person name="O'Sullivan O."/>
            <person name="Ritari J."/>
            <person name="Douillard F.P."/>
            <person name="Paul Ross R."/>
            <person name="Yang R."/>
            <person name="Briner A.E."/>
            <person name="Felis G.E."/>
            <person name="de Vos W.M."/>
            <person name="Barrangou R."/>
            <person name="Klaenhammer T.R."/>
            <person name="Caufield P.W."/>
            <person name="Cui Y."/>
            <person name="Zhang H."/>
            <person name="O'Toole P.W."/>
        </authorList>
    </citation>
    <scope>NUCLEOTIDE SEQUENCE [LARGE SCALE GENOMIC DNA]</scope>
    <source>
        <strain evidence="14 15">DSM 5007</strain>
    </source>
</reference>
<protein>
    <submittedName>
        <fullName evidence="14">Integral membrane protein</fullName>
    </submittedName>
</protein>
<keyword evidence="11" id="KW-0407">Ion channel</keyword>
<dbReference type="eggNOG" id="COG3548">
    <property type="taxonomic scope" value="Bacteria"/>
</dbReference>
<evidence type="ECO:0000256" key="8">
    <source>
        <dbReference type="ARBA" id="ARBA00022989"/>
    </source>
</evidence>
<accession>A0A0R1W330</accession>
<evidence type="ECO:0000256" key="13">
    <source>
        <dbReference type="SAM" id="Phobius"/>
    </source>
</evidence>
<feature type="transmembrane region" description="Helical" evidence="13">
    <location>
        <begin position="43"/>
        <end position="61"/>
    </location>
</feature>